<evidence type="ECO:0000313" key="1">
    <source>
        <dbReference type="EMBL" id="OBZ77954.1"/>
    </source>
</evidence>
<accession>A0A1C7MSN5</accession>
<dbReference type="EMBL" id="LUGG01000002">
    <property type="protein sequence ID" value="OBZ77954.1"/>
    <property type="molecule type" value="Genomic_DNA"/>
</dbReference>
<dbReference type="Proteomes" id="UP000092993">
    <property type="component" value="Unassembled WGS sequence"/>
</dbReference>
<dbReference type="AlphaFoldDB" id="A0A1C7MSN5"/>
<name>A0A1C7MSN5_GRIFR</name>
<comment type="caution">
    <text evidence="1">The sequence shown here is derived from an EMBL/GenBank/DDBJ whole genome shotgun (WGS) entry which is preliminary data.</text>
</comment>
<sequence>MTFQIDEPLALNAIGSVVIHGLVKTRDGEEVDVQAVRSKPPPLVAVHEAHLWVRPEVSLRGYLTIFRSPGTFASSFQLARTSPLVVVGGSSVLPQ</sequence>
<keyword evidence="2" id="KW-1185">Reference proteome</keyword>
<proteinExistence type="predicted"/>
<dbReference type="OrthoDB" id="2751208at2759"/>
<organism evidence="1 2">
    <name type="scientific">Grifola frondosa</name>
    <name type="common">Maitake</name>
    <name type="synonym">Polyporus frondosus</name>
    <dbReference type="NCBI Taxonomy" id="5627"/>
    <lineage>
        <taxon>Eukaryota</taxon>
        <taxon>Fungi</taxon>
        <taxon>Dikarya</taxon>
        <taxon>Basidiomycota</taxon>
        <taxon>Agaricomycotina</taxon>
        <taxon>Agaricomycetes</taxon>
        <taxon>Polyporales</taxon>
        <taxon>Grifolaceae</taxon>
        <taxon>Grifola</taxon>
    </lineage>
</organism>
<reference evidence="1 2" key="1">
    <citation type="submission" date="2016-03" db="EMBL/GenBank/DDBJ databases">
        <title>Whole genome sequencing of Grifola frondosa 9006-11.</title>
        <authorList>
            <person name="Min B."/>
            <person name="Park H."/>
            <person name="Kim J.-G."/>
            <person name="Cho H."/>
            <person name="Oh Y.-L."/>
            <person name="Kong W.-S."/>
            <person name="Choi I.-G."/>
        </authorList>
    </citation>
    <scope>NUCLEOTIDE SEQUENCE [LARGE SCALE GENOMIC DNA]</scope>
    <source>
        <strain evidence="1 2">9006-11</strain>
    </source>
</reference>
<protein>
    <submittedName>
        <fullName evidence="1">Uncharacterized protein</fullName>
    </submittedName>
</protein>
<gene>
    <name evidence="1" type="ORF">A0H81_02070</name>
</gene>
<evidence type="ECO:0000313" key="2">
    <source>
        <dbReference type="Proteomes" id="UP000092993"/>
    </source>
</evidence>